<dbReference type="STRING" id="1715691.TA5113_03062"/>
<dbReference type="PROSITE" id="PS00775">
    <property type="entry name" value="GLYCOSYL_HYDROL_F3"/>
    <property type="match status" value="1"/>
</dbReference>
<organism evidence="7 8">
    <name type="scientific">Cognatishimia activa</name>
    <dbReference type="NCBI Taxonomy" id="1715691"/>
    <lineage>
        <taxon>Bacteria</taxon>
        <taxon>Pseudomonadati</taxon>
        <taxon>Pseudomonadota</taxon>
        <taxon>Alphaproteobacteria</taxon>
        <taxon>Rhodobacterales</taxon>
        <taxon>Paracoccaceae</taxon>
        <taxon>Cognatishimia</taxon>
    </lineage>
</organism>
<comment type="catalytic activity">
    <reaction evidence="1">
        <text>Hydrolysis of terminal non-reducing N-acetyl-D-hexosamine residues in N-acetyl-beta-D-hexosaminides.</text>
        <dbReference type="EC" id="3.2.1.52"/>
    </reaction>
</comment>
<dbReference type="AlphaFoldDB" id="A0A0N7MC37"/>
<evidence type="ECO:0000313" key="7">
    <source>
        <dbReference type="EMBL" id="CUK27120.1"/>
    </source>
</evidence>
<dbReference type="GO" id="GO:0004563">
    <property type="term" value="F:beta-N-acetylhexosaminidase activity"/>
    <property type="evidence" value="ECO:0007669"/>
    <property type="project" value="UniProtKB-EC"/>
</dbReference>
<gene>
    <name evidence="7" type="primary">nagZ</name>
    <name evidence="7" type="ORF">TA5114_02941</name>
</gene>
<keyword evidence="4 7" id="KW-0378">Hydrolase</keyword>
<sequence length="330" mass="35436">MTQFGATILGCEGLSLTANEKAFFADAKPFAFILFSRNIDTADQIRALCAELRASVGYDAPILIDQEGGRVQRLRSPIARDWLPPLDQIMKAGENAARSMYIRSRIQAHELRDLGIDSNCAPLVDVAVEATHPFLKNRCYGFDKDSVSEIGRAVSDGHLDGGVLPVLKHIPGHGRSQVDSHLDLPTVAASREELATDFAPFKALNDLPMGMTAHLVYEAIDDQPATISPTMMGLIRNEIGFDGLIMTDDISMEALSGSVADRSAASIKAGCDVVLHCNGDMDEMVAVATASGTMTELTQSRANAALSARKAPKSVDIDALTAELETYLSE</sequence>
<dbReference type="PANTHER" id="PTHR30480">
    <property type="entry name" value="BETA-HEXOSAMINIDASE-RELATED"/>
    <property type="match status" value="1"/>
</dbReference>
<dbReference type="InterPro" id="IPR036962">
    <property type="entry name" value="Glyco_hydro_3_N_sf"/>
</dbReference>
<dbReference type="SUPFAM" id="SSF51445">
    <property type="entry name" value="(Trans)glycosidases"/>
    <property type="match status" value="1"/>
</dbReference>
<evidence type="ECO:0000259" key="6">
    <source>
        <dbReference type="Pfam" id="PF00933"/>
    </source>
</evidence>
<name>A0A0N7MC37_9RHOB</name>
<dbReference type="Proteomes" id="UP000051184">
    <property type="component" value="Unassembled WGS sequence"/>
</dbReference>
<keyword evidence="5 7" id="KW-0326">Glycosidase</keyword>
<dbReference type="InterPro" id="IPR017853">
    <property type="entry name" value="GH"/>
</dbReference>
<comment type="similarity">
    <text evidence="2">Belongs to the glycosyl hydrolase 3 family.</text>
</comment>
<dbReference type="InterPro" id="IPR019800">
    <property type="entry name" value="Glyco_hydro_3_AS"/>
</dbReference>
<evidence type="ECO:0000256" key="5">
    <source>
        <dbReference type="ARBA" id="ARBA00023295"/>
    </source>
</evidence>
<dbReference type="InterPro" id="IPR001764">
    <property type="entry name" value="Glyco_hydro_3_N"/>
</dbReference>
<dbReference type="GO" id="GO:0005975">
    <property type="term" value="P:carbohydrate metabolic process"/>
    <property type="evidence" value="ECO:0007669"/>
    <property type="project" value="InterPro"/>
</dbReference>
<feature type="domain" description="Glycoside hydrolase family 3 N-terminal" evidence="6">
    <location>
        <begin position="31"/>
        <end position="290"/>
    </location>
</feature>
<dbReference type="PANTHER" id="PTHR30480:SF13">
    <property type="entry name" value="BETA-HEXOSAMINIDASE"/>
    <property type="match status" value="1"/>
</dbReference>
<evidence type="ECO:0000256" key="3">
    <source>
        <dbReference type="ARBA" id="ARBA00012663"/>
    </source>
</evidence>
<evidence type="ECO:0000256" key="1">
    <source>
        <dbReference type="ARBA" id="ARBA00001231"/>
    </source>
</evidence>
<evidence type="ECO:0000256" key="4">
    <source>
        <dbReference type="ARBA" id="ARBA00022801"/>
    </source>
</evidence>
<dbReference type="RefSeq" id="WP_058316027.1">
    <property type="nucleotide sequence ID" value="NZ_CYTO01000024.1"/>
</dbReference>
<dbReference type="OrthoDB" id="9786661at2"/>
<keyword evidence="8" id="KW-1185">Reference proteome</keyword>
<accession>A0A0N7MC37</accession>
<evidence type="ECO:0000313" key="8">
    <source>
        <dbReference type="Proteomes" id="UP000051184"/>
    </source>
</evidence>
<proteinExistence type="inferred from homology"/>
<protein>
    <recommendedName>
        <fullName evidence="3">beta-N-acetylhexosaminidase</fullName>
        <ecNumber evidence="3">3.2.1.52</ecNumber>
    </recommendedName>
</protein>
<dbReference type="Gene3D" id="3.20.20.300">
    <property type="entry name" value="Glycoside hydrolase, family 3, N-terminal domain"/>
    <property type="match status" value="1"/>
</dbReference>
<dbReference type="Pfam" id="PF00933">
    <property type="entry name" value="Glyco_hydro_3"/>
    <property type="match status" value="1"/>
</dbReference>
<dbReference type="EC" id="3.2.1.52" evidence="3"/>
<reference evidence="8" key="1">
    <citation type="submission" date="2015-09" db="EMBL/GenBank/DDBJ databases">
        <authorList>
            <person name="Rodrigo-Torres Lidia"/>
            <person name="Arahal R.David."/>
        </authorList>
    </citation>
    <scope>NUCLEOTIDE SEQUENCE [LARGE SCALE GENOMIC DNA]</scope>
    <source>
        <strain evidence="8">CECT 5114</strain>
    </source>
</reference>
<dbReference type="InterPro" id="IPR050226">
    <property type="entry name" value="NagZ_Beta-hexosaminidase"/>
</dbReference>
<dbReference type="EMBL" id="CYUE01000021">
    <property type="protein sequence ID" value="CUK27120.1"/>
    <property type="molecule type" value="Genomic_DNA"/>
</dbReference>
<evidence type="ECO:0000256" key="2">
    <source>
        <dbReference type="ARBA" id="ARBA00005336"/>
    </source>
</evidence>
<dbReference type="GO" id="GO:0009254">
    <property type="term" value="P:peptidoglycan turnover"/>
    <property type="evidence" value="ECO:0007669"/>
    <property type="project" value="TreeGrafter"/>
</dbReference>